<comment type="caution">
    <text evidence="7">The sequence shown here is derived from an EMBL/GenBank/DDBJ whole genome shotgun (WGS) entry which is preliminary data.</text>
</comment>
<evidence type="ECO:0000256" key="3">
    <source>
        <dbReference type="ARBA" id="ARBA00022554"/>
    </source>
</evidence>
<dbReference type="SUPFAM" id="SSF63829">
    <property type="entry name" value="Calcium-dependent phosphotriesterase"/>
    <property type="match status" value="1"/>
</dbReference>
<sequence>MKTPFLLIFLILTSFFGPSLKLTSASSFVYPDSYNQIKLSKVSGPESIAFDCHGKGPYISVSDGRILNWEGPNLGWKEFAVTSPNRPRSVCDGSTNPETEPTCGRPLGLKFDRTSCNLYIADAYFGLLMVGPIGGVAQQVATSAEGTPLVFANALDIDTQTGVVYFTDSSTLFQRRVWLYSVLSGDRTGRLIQYDPRTKKTTVLLRGLAFPDGVALSNDNSFLLLAESTTMKIFRFWLRGPKAQTSELFAQLGRSPDNIKRNQNGEFWIALNTGRAVLKSLVHIKHNGEVLMPSWIRDPVAVKFDGDGNVVEALDGHGGSSLESVSEVEEHDGSLWIGSAVKPFVGVLH</sequence>
<dbReference type="FunFam" id="2.120.10.30:FF:000048">
    <property type="entry name" value="Protein strictosidine synthase-like 10"/>
    <property type="match status" value="1"/>
</dbReference>
<protein>
    <submittedName>
        <fullName evidence="7">Strictosidine synthase</fullName>
    </submittedName>
</protein>
<dbReference type="GO" id="GO:0012505">
    <property type="term" value="C:endomembrane system"/>
    <property type="evidence" value="ECO:0007669"/>
    <property type="project" value="TreeGrafter"/>
</dbReference>
<dbReference type="Proteomes" id="UP000237105">
    <property type="component" value="Unassembled WGS sequence"/>
</dbReference>
<dbReference type="AlphaFoldDB" id="A0A2P5DMU8"/>
<evidence type="ECO:0000313" key="7">
    <source>
        <dbReference type="EMBL" id="PON74594.1"/>
    </source>
</evidence>
<reference evidence="8" key="1">
    <citation type="submission" date="2016-06" db="EMBL/GenBank/DDBJ databases">
        <title>Parallel loss of symbiosis genes in relatives of nitrogen-fixing non-legume Parasponia.</title>
        <authorList>
            <person name="Van Velzen R."/>
            <person name="Holmer R."/>
            <person name="Bu F."/>
            <person name="Rutten L."/>
            <person name="Van Zeijl A."/>
            <person name="Liu W."/>
            <person name="Santuari L."/>
            <person name="Cao Q."/>
            <person name="Sharma T."/>
            <person name="Shen D."/>
            <person name="Roswanjaya Y."/>
            <person name="Wardhani T."/>
            <person name="Kalhor M.S."/>
            <person name="Jansen J."/>
            <person name="Van den Hoogen J."/>
            <person name="Gungor B."/>
            <person name="Hartog M."/>
            <person name="Hontelez J."/>
            <person name="Verver J."/>
            <person name="Yang W.-C."/>
            <person name="Schijlen E."/>
            <person name="Repin R."/>
            <person name="Schilthuizen M."/>
            <person name="Schranz E."/>
            <person name="Heidstra R."/>
            <person name="Miyata K."/>
            <person name="Fedorova E."/>
            <person name="Kohlen W."/>
            <person name="Bisseling T."/>
            <person name="Smit S."/>
            <person name="Geurts R."/>
        </authorList>
    </citation>
    <scope>NUCLEOTIDE SEQUENCE [LARGE SCALE GENOMIC DNA]</scope>
    <source>
        <strain evidence="8">cv. WU1-14</strain>
    </source>
</reference>
<gene>
    <name evidence="7" type="ORF">PanWU01x14_050010</name>
</gene>
<evidence type="ECO:0000313" key="8">
    <source>
        <dbReference type="Proteomes" id="UP000237105"/>
    </source>
</evidence>
<comment type="similarity">
    <text evidence="2">Belongs to the strictosidine synthase family.</text>
</comment>
<dbReference type="EMBL" id="JXTB01000028">
    <property type="protein sequence ID" value="PON74594.1"/>
    <property type="molecule type" value="Genomic_DNA"/>
</dbReference>
<proteinExistence type="inferred from homology"/>
<accession>A0A2P5DMU8</accession>
<evidence type="ECO:0000256" key="2">
    <source>
        <dbReference type="ARBA" id="ARBA00009191"/>
    </source>
</evidence>
<dbReference type="Pfam" id="PF03088">
    <property type="entry name" value="Str_synth"/>
    <property type="match status" value="1"/>
</dbReference>
<keyword evidence="5" id="KW-0732">Signal</keyword>
<dbReference type="Gene3D" id="2.120.10.30">
    <property type="entry name" value="TolB, C-terminal domain"/>
    <property type="match status" value="1"/>
</dbReference>
<name>A0A2P5DMU8_PARAD</name>
<keyword evidence="8" id="KW-1185">Reference proteome</keyword>
<evidence type="ECO:0000256" key="5">
    <source>
        <dbReference type="SAM" id="SignalP"/>
    </source>
</evidence>
<keyword evidence="4" id="KW-0325">Glycoprotein</keyword>
<dbReference type="PANTHER" id="PTHR10426">
    <property type="entry name" value="STRICTOSIDINE SYNTHASE-RELATED"/>
    <property type="match status" value="1"/>
</dbReference>
<dbReference type="GO" id="GO:0005773">
    <property type="term" value="C:vacuole"/>
    <property type="evidence" value="ECO:0007669"/>
    <property type="project" value="UniProtKB-SubCell"/>
</dbReference>
<evidence type="ECO:0000256" key="1">
    <source>
        <dbReference type="ARBA" id="ARBA00004116"/>
    </source>
</evidence>
<feature type="domain" description="Strictosidine synthase conserved region" evidence="6">
    <location>
        <begin position="153"/>
        <end position="240"/>
    </location>
</feature>
<evidence type="ECO:0000256" key="4">
    <source>
        <dbReference type="ARBA" id="ARBA00023180"/>
    </source>
</evidence>
<feature type="chain" id="PRO_5015165297" evidence="5">
    <location>
        <begin position="22"/>
        <end position="349"/>
    </location>
</feature>
<dbReference type="STRING" id="3476.A0A2P5DMU8"/>
<comment type="subcellular location">
    <subcellularLocation>
        <location evidence="1">Vacuole</location>
    </subcellularLocation>
</comment>
<evidence type="ECO:0000259" key="6">
    <source>
        <dbReference type="Pfam" id="PF03088"/>
    </source>
</evidence>
<keyword evidence="3" id="KW-0926">Vacuole</keyword>
<dbReference type="OrthoDB" id="5307922at2759"/>
<dbReference type="InterPro" id="IPR018119">
    <property type="entry name" value="Strictosidine_synth_cons-reg"/>
</dbReference>
<dbReference type="GO" id="GO:0016787">
    <property type="term" value="F:hydrolase activity"/>
    <property type="evidence" value="ECO:0007669"/>
    <property type="project" value="TreeGrafter"/>
</dbReference>
<organism evidence="7 8">
    <name type="scientific">Parasponia andersonii</name>
    <name type="common">Sponia andersonii</name>
    <dbReference type="NCBI Taxonomy" id="3476"/>
    <lineage>
        <taxon>Eukaryota</taxon>
        <taxon>Viridiplantae</taxon>
        <taxon>Streptophyta</taxon>
        <taxon>Embryophyta</taxon>
        <taxon>Tracheophyta</taxon>
        <taxon>Spermatophyta</taxon>
        <taxon>Magnoliopsida</taxon>
        <taxon>eudicotyledons</taxon>
        <taxon>Gunneridae</taxon>
        <taxon>Pentapetalae</taxon>
        <taxon>rosids</taxon>
        <taxon>fabids</taxon>
        <taxon>Rosales</taxon>
        <taxon>Cannabaceae</taxon>
        <taxon>Parasponia</taxon>
    </lineage>
</organism>
<feature type="signal peptide" evidence="5">
    <location>
        <begin position="1"/>
        <end position="21"/>
    </location>
</feature>
<dbReference type="InterPro" id="IPR011042">
    <property type="entry name" value="6-blade_b-propeller_TolB-like"/>
</dbReference>
<dbReference type="PANTHER" id="PTHR10426:SF86">
    <property type="entry name" value="PROTEIN STRICTOSIDINE SYNTHASE-LIKE 10-LIKE"/>
    <property type="match status" value="1"/>
</dbReference>